<dbReference type="STRING" id="48256.CLHUN_11480"/>
<feature type="coiled-coil region" evidence="1">
    <location>
        <begin position="151"/>
        <end position="180"/>
    </location>
</feature>
<dbReference type="PANTHER" id="PTHR39966">
    <property type="entry name" value="BLL2471 PROTEIN-RELATED"/>
    <property type="match status" value="1"/>
</dbReference>
<dbReference type="InterPro" id="IPR012312">
    <property type="entry name" value="Hemerythrin-like"/>
</dbReference>
<evidence type="ECO:0000259" key="2">
    <source>
        <dbReference type="Pfam" id="PF01814"/>
    </source>
</evidence>
<dbReference type="AlphaFoldDB" id="A0A1V4SN66"/>
<name>A0A1V4SN66_RUMHU</name>
<feature type="domain" description="Hemerythrin-like" evidence="2">
    <location>
        <begin position="5"/>
        <end position="141"/>
    </location>
</feature>
<dbReference type="Proteomes" id="UP000191554">
    <property type="component" value="Unassembled WGS sequence"/>
</dbReference>
<dbReference type="GO" id="GO:0005886">
    <property type="term" value="C:plasma membrane"/>
    <property type="evidence" value="ECO:0007669"/>
    <property type="project" value="TreeGrafter"/>
</dbReference>
<proteinExistence type="predicted"/>
<dbReference type="RefSeq" id="WP_080063605.1">
    <property type="nucleotide sequence ID" value="NZ_MZGX01000006.1"/>
</dbReference>
<organism evidence="3 4">
    <name type="scientific">Ruminiclostridium hungatei</name>
    <name type="common">Clostridium hungatei</name>
    <dbReference type="NCBI Taxonomy" id="48256"/>
    <lineage>
        <taxon>Bacteria</taxon>
        <taxon>Bacillati</taxon>
        <taxon>Bacillota</taxon>
        <taxon>Clostridia</taxon>
        <taxon>Eubacteriales</taxon>
        <taxon>Oscillospiraceae</taxon>
        <taxon>Ruminiclostridium</taxon>
    </lineage>
</organism>
<evidence type="ECO:0000313" key="3">
    <source>
        <dbReference type="EMBL" id="OPX44916.1"/>
    </source>
</evidence>
<dbReference type="PANTHER" id="PTHR39966:SF1">
    <property type="entry name" value="HEMERYTHRIN-LIKE DOMAIN-CONTAINING PROTEIN"/>
    <property type="match status" value="1"/>
</dbReference>
<dbReference type="OrthoDB" id="9785474at2"/>
<dbReference type="Pfam" id="PF01814">
    <property type="entry name" value="Hemerythrin"/>
    <property type="match status" value="1"/>
</dbReference>
<reference evidence="3 4" key="1">
    <citation type="submission" date="2017-03" db="EMBL/GenBank/DDBJ databases">
        <title>Genome sequence of Clostridium hungatei DSM 14427.</title>
        <authorList>
            <person name="Poehlein A."/>
            <person name="Daniel R."/>
        </authorList>
    </citation>
    <scope>NUCLEOTIDE SEQUENCE [LARGE SCALE GENOMIC DNA]</scope>
    <source>
        <strain evidence="3 4">DSM 14427</strain>
    </source>
</reference>
<comment type="caution">
    <text evidence="3">The sequence shown here is derived from an EMBL/GenBank/DDBJ whole genome shotgun (WGS) entry which is preliminary data.</text>
</comment>
<dbReference type="EMBL" id="MZGX01000006">
    <property type="protein sequence ID" value="OPX44916.1"/>
    <property type="molecule type" value="Genomic_DNA"/>
</dbReference>
<keyword evidence="1" id="KW-0175">Coiled coil</keyword>
<sequence length="186" mass="21942">MSRNLIDLMVEEHKYIKRMLAVTRKYCYKVMKNEPVRYEDFYKIIDFVRNYADKHHHGKEEKLLFESMMKELGRPAEMLVRHGMLVEHDLGRLHMQELETALKKVLEGDDEARLDVIANAISYTHLLHRHIDKEDGVVYTFARRNLVTETLDRLDAEGEILEQEAEAQQVQQKYIQLVSELEAGLT</sequence>
<dbReference type="Gene3D" id="1.20.120.520">
    <property type="entry name" value="nmb1532 protein domain like"/>
    <property type="match status" value="1"/>
</dbReference>
<accession>A0A1V4SN66</accession>
<protein>
    <submittedName>
        <fullName evidence="3">Hemerythrin HHE cation binding domain protein</fullName>
    </submittedName>
</protein>
<evidence type="ECO:0000313" key="4">
    <source>
        <dbReference type="Proteomes" id="UP000191554"/>
    </source>
</evidence>
<evidence type="ECO:0000256" key="1">
    <source>
        <dbReference type="SAM" id="Coils"/>
    </source>
</evidence>
<keyword evidence="4" id="KW-1185">Reference proteome</keyword>
<gene>
    <name evidence="3" type="ORF">CLHUN_11480</name>
</gene>